<dbReference type="Gene3D" id="3.90.1570.10">
    <property type="entry name" value="tt1808, chain A"/>
    <property type="match status" value="1"/>
</dbReference>
<dbReference type="InterPro" id="IPR008538">
    <property type="entry name" value="Uma2"/>
</dbReference>
<dbReference type="EMBL" id="DS989845">
    <property type="protein sequence ID" value="EDX76676.1"/>
    <property type="molecule type" value="Genomic_DNA"/>
</dbReference>
<dbReference type="AlphaFoldDB" id="B4VMM4"/>
<dbReference type="PANTHER" id="PTHR33352:SF2">
    <property type="entry name" value="SLL0995 PROTEIN"/>
    <property type="match status" value="1"/>
</dbReference>
<feature type="domain" description="Putative restriction endonuclease" evidence="2">
    <location>
        <begin position="46"/>
        <end position="160"/>
    </location>
</feature>
<evidence type="ECO:0000256" key="1">
    <source>
        <dbReference type="SAM" id="MobiDB-lite"/>
    </source>
</evidence>
<dbReference type="OrthoDB" id="483276at2"/>
<gene>
    <name evidence="3" type="ORF">MC7420_1679</name>
</gene>
<reference evidence="3 4" key="1">
    <citation type="submission" date="2008-07" db="EMBL/GenBank/DDBJ databases">
        <authorList>
            <person name="Tandeau de Marsac N."/>
            <person name="Ferriera S."/>
            <person name="Johnson J."/>
            <person name="Kravitz S."/>
            <person name="Beeson K."/>
            <person name="Sutton G."/>
            <person name="Rogers Y.-H."/>
            <person name="Friedman R."/>
            <person name="Frazier M."/>
            <person name="Venter J.C."/>
        </authorList>
    </citation>
    <scope>NUCLEOTIDE SEQUENCE [LARGE SCALE GENOMIC DNA]</scope>
    <source>
        <strain evidence="3 4">PCC 7420</strain>
    </source>
</reference>
<dbReference type="STRING" id="118168.MC7420_1679"/>
<dbReference type="HOGENOM" id="CLU_075279_0_0_3"/>
<proteinExistence type="predicted"/>
<dbReference type="Pfam" id="PF05685">
    <property type="entry name" value="Uma2"/>
    <property type="match status" value="1"/>
</dbReference>
<dbReference type="eggNOG" id="COG4636">
    <property type="taxonomic scope" value="Bacteria"/>
</dbReference>
<dbReference type="SUPFAM" id="SSF52980">
    <property type="entry name" value="Restriction endonuclease-like"/>
    <property type="match status" value="1"/>
</dbReference>
<dbReference type="InterPro" id="IPR012296">
    <property type="entry name" value="Nuclease_put_TT1808"/>
</dbReference>
<dbReference type="CDD" id="cd06260">
    <property type="entry name" value="DUF820-like"/>
    <property type="match status" value="1"/>
</dbReference>
<dbReference type="Proteomes" id="UP000003835">
    <property type="component" value="Unassembled WGS sequence"/>
</dbReference>
<protein>
    <recommendedName>
        <fullName evidence="2">Putative restriction endonuclease domain-containing protein</fullName>
    </recommendedName>
</protein>
<dbReference type="InterPro" id="IPR011335">
    <property type="entry name" value="Restrct_endonuc-II-like"/>
</dbReference>
<name>B4VMM4_9CYAN</name>
<evidence type="ECO:0000313" key="3">
    <source>
        <dbReference type="EMBL" id="EDX76676.1"/>
    </source>
</evidence>
<sequence>MSLSTSAKIIYPESDGQPLADNTIQFRLIVTIQGGIDALFLENPNVFVAGDLFWYPVEGEPWIRQAPDVMVVIGRPKGDRRSYKQWEEDNIPPQVVFEIASHSNTKAELEETKRYFYERYGVEEYYLFDPQPGILKGWQRDERLLQPIPRMSGWISPCLGIRFEVEEGNLQLYHPDGERFASFVEIIEQRRLEKRAREQAEREKIQEQQAREQAEREKVQEQQAREQAELAQQNAIPKLLEMGLTVEQIAEALSLPVETVRAIAGR</sequence>
<keyword evidence="4" id="KW-1185">Reference proteome</keyword>
<dbReference type="RefSeq" id="WP_006099634.1">
    <property type="nucleotide sequence ID" value="NZ_DS989845.1"/>
</dbReference>
<evidence type="ECO:0000259" key="2">
    <source>
        <dbReference type="Pfam" id="PF05685"/>
    </source>
</evidence>
<dbReference type="PANTHER" id="PTHR33352">
    <property type="entry name" value="SLR1095 PROTEIN"/>
    <property type="match status" value="1"/>
</dbReference>
<accession>B4VMM4</accession>
<evidence type="ECO:0000313" key="4">
    <source>
        <dbReference type="Proteomes" id="UP000003835"/>
    </source>
</evidence>
<organism evidence="3 4">
    <name type="scientific">Coleofasciculus chthonoplastes PCC 7420</name>
    <dbReference type="NCBI Taxonomy" id="118168"/>
    <lineage>
        <taxon>Bacteria</taxon>
        <taxon>Bacillati</taxon>
        <taxon>Cyanobacteriota</taxon>
        <taxon>Cyanophyceae</taxon>
        <taxon>Coleofasciculales</taxon>
        <taxon>Coleofasciculaceae</taxon>
        <taxon>Coleofasciculus</taxon>
    </lineage>
</organism>
<feature type="region of interest" description="Disordered" evidence="1">
    <location>
        <begin position="203"/>
        <end position="228"/>
    </location>
</feature>